<evidence type="ECO:0000313" key="3">
    <source>
        <dbReference type="Proteomes" id="UP000036013"/>
    </source>
</evidence>
<evidence type="ECO:0000313" key="2">
    <source>
        <dbReference type="EMBL" id="KLQ07005.1"/>
    </source>
</evidence>
<dbReference type="AlphaFoldDB" id="A0A837LK43"/>
<gene>
    <name evidence="2" type="ORF">ABF77_03960</name>
</gene>
<feature type="region of interest" description="Disordered" evidence="1">
    <location>
        <begin position="101"/>
        <end position="195"/>
    </location>
</feature>
<comment type="caution">
    <text evidence="2">The sequence shown here is derived from an EMBL/GenBank/DDBJ whole genome shotgun (WGS) entry which is preliminary data.</text>
</comment>
<name>A0A837LK43_9ENTR</name>
<dbReference type="RefSeq" id="WP_047368306.1">
    <property type="nucleotide sequence ID" value="NZ_LEDI01000007.1"/>
</dbReference>
<evidence type="ECO:0000256" key="1">
    <source>
        <dbReference type="SAM" id="MobiDB-lite"/>
    </source>
</evidence>
<feature type="compositionally biased region" description="Polar residues" evidence="1">
    <location>
        <begin position="142"/>
        <end position="175"/>
    </location>
</feature>
<accession>A0A837LK43</accession>
<dbReference type="SUPFAM" id="SSF46785">
    <property type="entry name" value="Winged helix' DNA-binding domain"/>
    <property type="match status" value="1"/>
</dbReference>
<dbReference type="EMBL" id="LEDI01000007">
    <property type="protein sequence ID" value="KLQ07005.1"/>
    <property type="molecule type" value="Genomic_DNA"/>
</dbReference>
<dbReference type="Gene3D" id="1.10.10.10">
    <property type="entry name" value="Winged helix-like DNA-binding domain superfamily/Winged helix DNA-binding domain"/>
    <property type="match status" value="1"/>
</dbReference>
<organism evidence="2 3">
    <name type="scientific">Enterobacter roggenkampii</name>
    <dbReference type="NCBI Taxonomy" id="1812935"/>
    <lineage>
        <taxon>Bacteria</taxon>
        <taxon>Pseudomonadati</taxon>
        <taxon>Pseudomonadota</taxon>
        <taxon>Gammaproteobacteria</taxon>
        <taxon>Enterobacterales</taxon>
        <taxon>Enterobacteriaceae</taxon>
        <taxon>Enterobacter</taxon>
        <taxon>Enterobacter cloacae complex</taxon>
    </lineage>
</organism>
<dbReference type="InterPro" id="IPR036390">
    <property type="entry name" value="WH_DNA-bd_sf"/>
</dbReference>
<dbReference type="InterPro" id="IPR036388">
    <property type="entry name" value="WH-like_DNA-bd_sf"/>
</dbReference>
<dbReference type="Proteomes" id="UP000036013">
    <property type="component" value="Unassembled WGS sequence"/>
</dbReference>
<protein>
    <submittedName>
        <fullName evidence="2">Replication protein</fullName>
    </submittedName>
</protein>
<sequence>MSVKLSSWVWDGCAAQGVKGIKLLVMARLADFSSDEGVCWPSVATIARQLGAGRSTVITAITQLEADGWLTRTERRNGQRSGTNLYTLNAEKLRTAAAYFQSSDSERSKSGHPLNKGLANPDDSDSEHSGSERSNPERSENANKQGSQGSESGHDPSVTTDPSLKQISSSGNSGESPDGEDSAKKIPATKKWGTPEDHQCASWIFSRIRTLYEQAAETDGEIARPREPNWNAWANEIRLMRTIDGRTHRQICDMFKRVQSDPFWCRNVLSPAKLREKWDDLVLKLAPVAHSGVMRSSFDDEYYKNDIEAAAKAGFRV</sequence>
<reference evidence="2 3" key="1">
    <citation type="submission" date="2015-06" db="EMBL/GenBank/DDBJ databases">
        <authorList>
            <person name="Adams M."/>
            <person name="Sutton G."/>
            <person name="Nelson K."/>
            <person name="Bonomo R."/>
            <person name="McCorrison J."/>
            <person name="Sanka R."/>
            <person name="Brinkac L."/>
            <person name="Nierman W."/>
        </authorList>
    </citation>
    <scope>NUCLEOTIDE SEQUENCE [LARGE SCALE GENOMIC DNA]</scope>
    <source>
        <strain evidence="2 3">GN02692</strain>
    </source>
</reference>
<feature type="compositionally biased region" description="Basic and acidic residues" evidence="1">
    <location>
        <begin position="126"/>
        <end position="141"/>
    </location>
</feature>
<proteinExistence type="predicted"/>
<dbReference type="Pfam" id="PF13730">
    <property type="entry name" value="HTH_36"/>
    <property type="match status" value="1"/>
</dbReference>